<feature type="transmembrane region" description="Helical" evidence="6">
    <location>
        <begin position="167"/>
        <end position="186"/>
    </location>
</feature>
<evidence type="ECO:0000259" key="7">
    <source>
        <dbReference type="PROSITE" id="PS50850"/>
    </source>
</evidence>
<feature type="transmembrane region" description="Helical" evidence="6">
    <location>
        <begin position="302"/>
        <end position="323"/>
    </location>
</feature>
<feature type="transmembrane region" description="Helical" evidence="6">
    <location>
        <begin position="9"/>
        <end position="30"/>
    </location>
</feature>
<reference evidence="8 9" key="1">
    <citation type="journal article" date="2007" name="PLoS Genet.">
        <title>A tale of two oxidation states: bacterial colonization of arsenic-rich environments.</title>
        <authorList>
            <person name="Muller D."/>
            <person name="Medigue C."/>
            <person name="Koechler S."/>
            <person name="Barbe V."/>
            <person name="Barakat M."/>
            <person name="Talla E."/>
            <person name="Bonnefoy V."/>
            <person name="Krin E."/>
            <person name="Arsene-Ploetze F."/>
            <person name="Carapito C."/>
            <person name="Chandler M."/>
            <person name="Cournoyer B."/>
            <person name="Cruveiller S."/>
            <person name="Dossat C."/>
            <person name="Duval S."/>
            <person name="Heymann M."/>
            <person name="Leize E."/>
            <person name="Lieutaud A."/>
            <person name="Lievremont D."/>
            <person name="Makita Y."/>
            <person name="Mangenot S."/>
            <person name="Nitschke W."/>
            <person name="Ortet P."/>
            <person name="Perdrial N."/>
            <person name="Schoepp B."/>
            <person name="Siguier N."/>
            <person name="Simeonova D.D."/>
            <person name="Rouy Z."/>
            <person name="Segurens B."/>
            <person name="Turlin E."/>
            <person name="Vallenet D."/>
            <person name="Van Dorsselaer A."/>
            <person name="Weiss S."/>
            <person name="Weissenbach J."/>
            <person name="Lett M.C."/>
            <person name="Danchin A."/>
            <person name="Bertin P.N."/>
        </authorList>
    </citation>
    <scope>NUCLEOTIDE SEQUENCE [LARGE SCALE GENOMIC DNA]</scope>
    <source>
        <strain evidence="9">ULPAs1</strain>
    </source>
</reference>
<organism evidence="8 9">
    <name type="scientific">Herminiimonas arsenicoxydans</name>
    <dbReference type="NCBI Taxonomy" id="204773"/>
    <lineage>
        <taxon>Bacteria</taxon>
        <taxon>Pseudomonadati</taxon>
        <taxon>Pseudomonadota</taxon>
        <taxon>Betaproteobacteria</taxon>
        <taxon>Burkholderiales</taxon>
        <taxon>Oxalobacteraceae</taxon>
        <taxon>Herminiimonas</taxon>
    </lineage>
</organism>
<dbReference type="OrthoDB" id="5966585at2"/>
<dbReference type="SUPFAM" id="SSF103473">
    <property type="entry name" value="MFS general substrate transporter"/>
    <property type="match status" value="1"/>
</dbReference>
<feature type="transmembrane region" description="Helical" evidence="6">
    <location>
        <begin position="335"/>
        <end position="362"/>
    </location>
</feature>
<gene>
    <name evidence="8" type="ordered locus">HEAR3242</name>
</gene>
<dbReference type="Pfam" id="PF07690">
    <property type="entry name" value="MFS_1"/>
    <property type="match status" value="1"/>
</dbReference>
<dbReference type="GO" id="GO:0022857">
    <property type="term" value="F:transmembrane transporter activity"/>
    <property type="evidence" value="ECO:0007669"/>
    <property type="project" value="InterPro"/>
</dbReference>
<feature type="transmembrane region" description="Helical" evidence="6">
    <location>
        <begin position="279"/>
        <end position="296"/>
    </location>
</feature>
<evidence type="ECO:0000256" key="3">
    <source>
        <dbReference type="ARBA" id="ARBA00022692"/>
    </source>
</evidence>
<dbReference type="Gene3D" id="1.20.1250.20">
    <property type="entry name" value="MFS general substrate transporter like domains"/>
    <property type="match status" value="1"/>
</dbReference>
<dbReference type="HOGENOM" id="CLU_001265_59_0_4"/>
<feature type="transmembrane region" description="Helical" evidence="6">
    <location>
        <begin position="103"/>
        <end position="125"/>
    </location>
</feature>
<feature type="transmembrane region" description="Helical" evidence="6">
    <location>
        <begin position="137"/>
        <end position="155"/>
    </location>
</feature>
<keyword evidence="4 6" id="KW-1133">Transmembrane helix</keyword>
<evidence type="ECO:0000256" key="4">
    <source>
        <dbReference type="ARBA" id="ARBA00022989"/>
    </source>
</evidence>
<evidence type="ECO:0000256" key="5">
    <source>
        <dbReference type="ARBA" id="ARBA00023136"/>
    </source>
</evidence>
<evidence type="ECO:0000313" key="9">
    <source>
        <dbReference type="Proteomes" id="UP000006697"/>
    </source>
</evidence>
<accession>A4GA12</accession>
<dbReference type="PROSITE" id="PS50850">
    <property type="entry name" value="MFS"/>
    <property type="match status" value="1"/>
</dbReference>
<dbReference type="GO" id="GO:0016020">
    <property type="term" value="C:membrane"/>
    <property type="evidence" value="ECO:0007669"/>
    <property type="project" value="UniProtKB-SubCell"/>
</dbReference>
<feature type="transmembrane region" description="Helical" evidence="6">
    <location>
        <begin position="249"/>
        <end position="267"/>
    </location>
</feature>
<dbReference type="EMBL" id="CU207211">
    <property type="protein sequence ID" value="CAL63349.1"/>
    <property type="molecule type" value="Genomic_DNA"/>
</dbReference>
<keyword evidence="9" id="KW-1185">Reference proteome</keyword>
<evidence type="ECO:0000256" key="1">
    <source>
        <dbReference type="ARBA" id="ARBA00004141"/>
    </source>
</evidence>
<name>A4GA12_HERAR</name>
<dbReference type="KEGG" id="har:HEAR3242"/>
<dbReference type="InterPro" id="IPR020846">
    <property type="entry name" value="MFS_dom"/>
</dbReference>
<dbReference type="PANTHER" id="PTHR43385">
    <property type="entry name" value="RIBOFLAVIN TRANSPORTER RIBJ"/>
    <property type="match status" value="1"/>
</dbReference>
<comment type="subcellular location">
    <subcellularLocation>
        <location evidence="1">Membrane</location>
        <topology evidence="1">Multi-pass membrane protein</topology>
    </subcellularLocation>
</comment>
<dbReference type="AlphaFoldDB" id="A4GA12"/>
<dbReference type="eggNOG" id="COG2814">
    <property type="taxonomic scope" value="Bacteria"/>
</dbReference>
<dbReference type="Proteomes" id="UP000006697">
    <property type="component" value="Chromosome"/>
</dbReference>
<dbReference type="CDD" id="cd17355">
    <property type="entry name" value="MFS_YcxA_like"/>
    <property type="match status" value="1"/>
</dbReference>
<protein>
    <submittedName>
        <fullName evidence="8">Permease of the major facilitator superfamily</fullName>
    </submittedName>
</protein>
<keyword evidence="2" id="KW-0813">Transport</keyword>
<dbReference type="InterPro" id="IPR036259">
    <property type="entry name" value="MFS_trans_sf"/>
</dbReference>
<feature type="transmembrane region" description="Helical" evidence="6">
    <location>
        <begin position="215"/>
        <end position="237"/>
    </location>
</feature>
<feature type="transmembrane region" description="Helical" evidence="6">
    <location>
        <begin position="368"/>
        <end position="391"/>
    </location>
</feature>
<feature type="transmembrane region" description="Helical" evidence="6">
    <location>
        <begin position="50"/>
        <end position="70"/>
    </location>
</feature>
<feature type="domain" description="Major facilitator superfamily (MFS) profile" evidence="7">
    <location>
        <begin position="1"/>
        <end position="394"/>
    </location>
</feature>
<evidence type="ECO:0000313" key="8">
    <source>
        <dbReference type="EMBL" id="CAL63349.1"/>
    </source>
</evidence>
<keyword evidence="5 6" id="KW-0472">Membrane</keyword>
<dbReference type="InterPro" id="IPR052983">
    <property type="entry name" value="MFS_Riboflavin_Transporter"/>
</dbReference>
<evidence type="ECO:0000256" key="2">
    <source>
        <dbReference type="ARBA" id="ARBA00022448"/>
    </source>
</evidence>
<evidence type="ECO:0000256" key="6">
    <source>
        <dbReference type="SAM" id="Phobius"/>
    </source>
</evidence>
<dbReference type="PANTHER" id="PTHR43385:SF1">
    <property type="entry name" value="RIBOFLAVIN TRANSPORTER RIBJ"/>
    <property type="match status" value="1"/>
</dbReference>
<feature type="transmembrane region" description="Helical" evidence="6">
    <location>
        <begin position="77"/>
        <end position="97"/>
    </location>
</feature>
<sequence length="400" mass="42688">MNAADRKPIWLIPTLGLTQIIGWGSMFYAYGVLMQPMEAELQTSRSVVVGAYSVALLISGCLSMLAGSIVDRIGGRLLMAAGSLLAALMLALLSNVHSVLTLYLAWAGIGVAMSATLYQSAFAVLTQVFDNGYRRAITMVTLFGGFASTVFWPLTQALSDHVGWRNTWLIFAAVNLLLCFPLHWRLPAFSPAVDARTHRNTHKAGLAVVLRERRFYLLTSAVTFNALVFSAMSLHLMSILQSKGISPTHAAAIGAMIGPMQVLGRILETTFGRNTSSHKVGMIAMWLLPLALALLFAPTEWFVIYVFFAAMYGIGNGVMTIVRGTLPAELYGREIYGAVSGAMAAPVMIAIAAGPFVASLLYSATGGYTGTLLILAAICAFGAILFSCTAVPAKQDAGTD</sequence>
<dbReference type="STRING" id="204773.HEAR3242"/>
<proteinExistence type="predicted"/>
<dbReference type="InterPro" id="IPR011701">
    <property type="entry name" value="MFS"/>
</dbReference>
<keyword evidence="3 6" id="KW-0812">Transmembrane</keyword>